<gene>
    <name evidence="1" type="ORF">SAMN05192529_11473</name>
</gene>
<dbReference type="InterPro" id="IPR022551">
    <property type="entry name" value="BrxC"/>
</dbReference>
<evidence type="ECO:0000313" key="1">
    <source>
        <dbReference type="EMBL" id="SEA34344.1"/>
    </source>
</evidence>
<accession>A0A1H4AFP5</accession>
<dbReference type="STRING" id="551991.SAMN05192529_11473"/>
<dbReference type="RefSeq" id="WP_091399008.1">
    <property type="nucleotide sequence ID" value="NZ_FNQY01000014.1"/>
</dbReference>
<dbReference type="OrthoDB" id="677051at2"/>
<organism evidence="1 2">
    <name type="scientific">Arachidicoccus rhizosphaerae</name>
    <dbReference type="NCBI Taxonomy" id="551991"/>
    <lineage>
        <taxon>Bacteria</taxon>
        <taxon>Pseudomonadati</taxon>
        <taxon>Bacteroidota</taxon>
        <taxon>Chitinophagia</taxon>
        <taxon>Chitinophagales</taxon>
        <taxon>Chitinophagaceae</taxon>
        <taxon>Arachidicoccus</taxon>
    </lineage>
</organism>
<dbReference type="AlphaFoldDB" id="A0A1H4AFP5"/>
<dbReference type="Proteomes" id="UP000199041">
    <property type="component" value="Unassembled WGS sequence"/>
</dbReference>
<keyword evidence="2" id="KW-1185">Reference proteome</keyword>
<sequence>MLNVNAGVDWQPLDSAEVLEKLIQDSFHKPQIIFKHSISCPTSAMAKSRLDRSCVIEQADYYLLDLWNYRDMSNMVAHKFGVEHQSPQILIISAGKCVYNESHYGITQERIQAEVAAI</sequence>
<name>A0A1H4AFP5_9BACT</name>
<dbReference type="Gene3D" id="3.40.30.10">
    <property type="entry name" value="Glutaredoxin"/>
    <property type="match status" value="1"/>
</dbReference>
<dbReference type="EMBL" id="FNQY01000014">
    <property type="protein sequence ID" value="SEA34344.1"/>
    <property type="molecule type" value="Genomic_DNA"/>
</dbReference>
<dbReference type="Pfam" id="PF11009">
    <property type="entry name" value="BrxC"/>
    <property type="match status" value="1"/>
</dbReference>
<reference evidence="1 2" key="1">
    <citation type="submission" date="2016-10" db="EMBL/GenBank/DDBJ databases">
        <authorList>
            <person name="de Groot N.N."/>
        </authorList>
    </citation>
    <scope>NUCLEOTIDE SEQUENCE [LARGE SCALE GENOMIC DNA]</scope>
    <source>
        <strain evidence="1 2">Vu-144</strain>
    </source>
</reference>
<dbReference type="NCBIfam" id="TIGR04019">
    <property type="entry name" value="B_thiol_YtxJ"/>
    <property type="match status" value="1"/>
</dbReference>
<evidence type="ECO:0000313" key="2">
    <source>
        <dbReference type="Proteomes" id="UP000199041"/>
    </source>
</evidence>
<proteinExistence type="predicted"/>
<protein>
    <submittedName>
        <fullName evidence="1">Bacillithiol system protein YtxJ</fullName>
    </submittedName>
</protein>